<dbReference type="Proteomes" id="UP000604046">
    <property type="component" value="Unassembled WGS sequence"/>
</dbReference>
<sequence length="153" mass="16778">MEAGLPEATLMLLATGEPAAASRAKAGSQQLGETLAEAEKRELRARKGAISAEADSSWQAWRSLHPRMDASLEGNKDVDVEVLRVEDLDDPFYTFTLPAQPEEWHKPDKRWKIGGLIFGPTSDGRSGGAFGRFQSMKTWMKRGRQGHSAGRPA</sequence>
<gene>
    <name evidence="1" type="primary">ANK3</name>
    <name evidence="1" type="ORF">SNAT2548_LOCUS4138</name>
</gene>
<dbReference type="AlphaFoldDB" id="A0A812IDB6"/>
<organism evidence="1 2">
    <name type="scientific">Symbiodinium natans</name>
    <dbReference type="NCBI Taxonomy" id="878477"/>
    <lineage>
        <taxon>Eukaryota</taxon>
        <taxon>Sar</taxon>
        <taxon>Alveolata</taxon>
        <taxon>Dinophyceae</taxon>
        <taxon>Suessiales</taxon>
        <taxon>Symbiodiniaceae</taxon>
        <taxon>Symbiodinium</taxon>
    </lineage>
</organism>
<name>A0A812IDB6_9DINO</name>
<reference evidence="1" key="1">
    <citation type="submission" date="2021-02" db="EMBL/GenBank/DDBJ databases">
        <authorList>
            <person name="Dougan E. K."/>
            <person name="Rhodes N."/>
            <person name="Thang M."/>
            <person name="Chan C."/>
        </authorList>
    </citation>
    <scope>NUCLEOTIDE SEQUENCE</scope>
</reference>
<evidence type="ECO:0000313" key="2">
    <source>
        <dbReference type="Proteomes" id="UP000604046"/>
    </source>
</evidence>
<evidence type="ECO:0000313" key="1">
    <source>
        <dbReference type="EMBL" id="CAE7034516.1"/>
    </source>
</evidence>
<dbReference type="OrthoDB" id="10395134at2759"/>
<accession>A0A812IDB6</accession>
<proteinExistence type="predicted"/>
<dbReference type="EMBL" id="CAJNDS010000254">
    <property type="protein sequence ID" value="CAE7034516.1"/>
    <property type="molecule type" value="Genomic_DNA"/>
</dbReference>
<protein>
    <submittedName>
        <fullName evidence="1">ANK3 protein</fullName>
    </submittedName>
</protein>
<comment type="caution">
    <text evidence="1">The sequence shown here is derived from an EMBL/GenBank/DDBJ whole genome shotgun (WGS) entry which is preliminary data.</text>
</comment>
<keyword evidence="2" id="KW-1185">Reference proteome</keyword>